<dbReference type="OMA" id="AVEWMEW"/>
<dbReference type="HOGENOM" id="CLU_012153_2_0_1"/>
<dbReference type="GO" id="GO:0003959">
    <property type="term" value="F:NADPH dehydrogenase activity"/>
    <property type="evidence" value="ECO:0007669"/>
    <property type="project" value="InterPro"/>
</dbReference>
<dbReference type="Gene3D" id="3.20.20.70">
    <property type="entry name" value="Aldolase class I"/>
    <property type="match status" value="1"/>
</dbReference>
<dbReference type="InterPro" id="IPR044152">
    <property type="entry name" value="YqjM-like"/>
</dbReference>
<dbReference type="SUPFAM" id="SSF51395">
    <property type="entry name" value="FMN-linked oxidoreductases"/>
    <property type="match status" value="1"/>
</dbReference>
<evidence type="ECO:0000256" key="4">
    <source>
        <dbReference type="ARBA" id="ARBA00022857"/>
    </source>
</evidence>
<dbReference type="InterPro" id="IPR001155">
    <property type="entry name" value="OxRdtase_FMN_N"/>
</dbReference>
<accession>M5FWR6</accession>
<feature type="domain" description="NADH:flavin oxidoreductase/NADH oxidase N-terminal" evidence="6">
    <location>
        <begin position="46"/>
        <end position="407"/>
    </location>
</feature>
<keyword evidence="5" id="KW-0560">Oxidoreductase</keyword>
<dbReference type="RefSeq" id="XP_040627741.1">
    <property type="nucleotide sequence ID" value="XM_040775224.1"/>
</dbReference>
<evidence type="ECO:0000313" key="8">
    <source>
        <dbReference type="Proteomes" id="UP000030653"/>
    </source>
</evidence>
<protein>
    <submittedName>
        <fullName evidence="7">NADH:flavin oxidoreductase/NADH oxidase</fullName>
    </submittedName>
</protein>
<evidence type="ECO:0000259" key="6">
    <source>
        <dbReference type="Pfam" id="PF00724"/>
    </source>
</evidence>
<dbReference type="Pfam" id="PF00724">
    <property type="entry name" value="Oxidored_FMN"/>
    <property type="match status" value="1"/>
</dbReference>
<dbReference type="CDD" id="cd02932">
    <property type="entry name" value="OYE_YqiM_FMN"/>
    <property type="match status" value="1"/>
</dbReference>
<evidence type="ECO:0000256" key="2">
    <source>
        <dbReference type="ARBA" id="ARBA00022630"/>
    </source>
</evidence>
<sequence length="431" mass="48051">MPGDSVQEELPLFFNKGVEGADHFYPANEPVSVGEAFPANARLPMLFQHLKIRSVDFKNRIWVAPMCMYSSENGHATDFHLVHIGAMALRGAGAITMECTAVRPEGRMSPQDAGLWQDSQIEPLRRITNFVHAHGAKIGVQLSHAGRKASTYAPWVQRKRDRISSLVQKDMATEAEGGWPDEVIGPCDIKYDVGYAQPHPMSKEKIDEVIESFAAAAERAKKAGYDYIEIHGAHGYLIHSFCSPLSNNRTDEYGGSLENRLRMPIALAKRVREAWGDDKPIFWRLSSTDWAEGPEQDPTTGEWLQWGIEQCTVLSRELHKVAGIDLIDVSSGGNWKDAKIKVYPGYQKPGAAHIRKEVPEVLVAAVGQITSAVQAEGYLEEGSADVIFFARQILRNIDFPLRAAQELLIAVKPMSQYEYGWMGMLGWGYPW</sequence>
<evidence type="ECO:0000256" key="5">
    <source>
        <dbReference type="ARBA" id="ARBA00023002"/>
    </source>
</evidence>
<proteinExistence type="predicted"/>
<keyword evidence="4" id="KW-0521">NADP</keyword>
<dbReference type="AlphaFoldDB" id="M5FWR6"/>
<keyword evidence="3" id="KW-0288">FMN</keyword>
<dbReference type="InterPro" id="IPR013785">
    <property type="entry name" value="Aldolase_TIM"/>
</dbReference>
<dbReference type="PANTHER" id="PTHR43303">
    <property type="entry name" value="NADPH DEHYDROGENASE C23G7.10C-RELATED"/>
    <property type="match status" value="1"/>
</dbReference>
<keyword evidence="2" id="KW-0285">Flavoprotein</keyword>
<dbReference type="EMBL" id="JH795866">
    <property type="protein sequence ID" value="EJU00844.1"/>
    <property type="molecule type" value="Genomic_DNA"/>
</dbReference>
<name>M5FWR6_DACPD</name>
<dbReference type="GeneID" id="63690286"/>
<keyword evidence="8" id="KW-1185">Reference proteome</keyword>
<dbReference type="OrthoDB" id="72788at2759"/>
<reference evidence="7 8" key="1">
    <citation type="journal article" date="2012" name="Science">
        <title>The Paleozoic origin of enzymatic lignin decomposition reconstructed from 31 fungal genomes.</title>
        <authorList>
            <person name="Floudas D."/>
            <person name="Binder M."/>
            <person name="Riley R."/>
            <person name="Barry K."/>
            <person name="Blanchette R.A."/>
            <person name="Henrissat B."/>
            <person name="Martinez A.T."/>
            <person name="Otillar R."/>
            <person name="Spatafora J.W."/>
            <person name="Yadav J.S."/>
            <person name="Aerts A."/>
            <person name="Benoit I."/>
            <person name="Boyd A."/>
            <person name="Carlson A."/>
            <person name="Copeland A."/>
            <person name="Coutinho P.M."/>
            <person name="de Vries R.P."/>
            <person name="Ferreira P."/>
            <person name="Findley K."/>
            <person name="Foster B."/>
            <person name="Gaskell J."/>
            <person name="Glotzer D."/>
            <person name="Gorecki P."/>
            <person name="Heitman J."/>
            <person name="Hesse C."/>
            <person name="Hori C."/>
            <person name="Igarashi K."/>
            <person name="Jurgens J.A."/>
            <person name="Kallen N."/>
            <person name="Kersten P."/>
            <person name="Kohler A."/>
            <person name="Kuees U."/>
            <person name="Kumar T.K.A."/>
            <person name="Kuo A."/>
            <person name="LaButti K."/>
            <person name="Larrondo L.F."/>
            <person name="Lindquist E."/>
            <person name="Ling A."/>
            <person name="Lombard V."/>
            <person name="Lucas S."/>
            <person name="Lundell T."/>
            <person name="Martin R."/>
            <person name="McLaughlin D.J."/>
            <person name="Morgenstern I."/>
            <person name="Morin E."/>
            <person name="Murat C."/>
            <person name="Nagy L.G."/>
            <person name="Nolan M."/>
            <person name="Ohm R.A."/>
            <person name="Patyshakuliyeva A."/>
            <person name="Rokas A."/>
            <person name="Ruiz-Duenas F.J."/>
            <person name="Sabat G."/>
            <person name="Salamov A."/>
            <person name="Samejima M."/>
            <person name="Schmutz J."/>
            <person name="Slot J.C."/>
            <person name="St John F."/>
            <person name="Stenlid J."/>
            <person name="Sun H."/>
            <person name="Sun S."/>
            <person name="Syed K."/>
            <person name="Tsang A."/>
            <person name="Wiebenga A."/>
            <person name="Young D."/>
            <person name="Pisabarro A."/>
            <person name="Eastwood D.C."/>
            <person name="Martin F."/>
            <person name="Cullen D."/>
            <person name="Grigoriev I.V."/>
            <person name="Hibbett D.S."/>
        </authorList>
    </citation>
    <scope>NUCLEOTIDE SEQUENCE [LARGE SCALE GENOMIC DNA]</scope>
    <source>
        <strain evidence="7 8">DJM-731 SS1</strain>
    </source>
</reference>
<organism evidence="7 8">
    <name type="scientific">Dacryopinax primogenitus (strain DJM 731)</name>
    <name type="common">Brown rot fungus</name>
    <dbReference type="NCBI Taxonomy" id="1858805"/>
    <lineage>
        <taxon>Eukaryota</taxon>
        <taxon>Fungi</taxon>
        <taxon>Dikarya</taxon>
        <taxon>Basidiomycota</taxon>
        <taxon>Agaricomycotina</taxon>
        <taxon>Dacrymycetes</taxon>
        <taxon>Dacrymycetales</taxon>
        <taxon>Dacrymycetaceae</taxon>
        <taxon>Dacryopinax</taxon>
    </lineage>
</organism>
<gene>
    <name evidence="7" type="ORF">DACRYDRAFT_54034</name>
</gene>
<evidence type="ECO:0000313" key="7">
    <source>
        <dbReference type="EMBL" id="EJU00844.1"/>
    </source>
</evidence>
<dbReference type="STRING" id="1858805.M5FWR6"/>
<dbReference type="GO" id="GO:0010181">
    <property type="term" value="F:FMN binding"/>
    <property type="evidence" value="ECO:0007669"/>
    <property type="project" value="InterPro"/>
</dbReference>
<evidence type="ECO:0000256" key="3">
    <source>
        <dbReference type="ARBA" id="ARBA00022643"/>
    </source>
</evidence>
<dbReference type="GO" id="GO:0050661">
    <property type="term" value="F:NADP binding"/>
    <property type="evidence" value="ECO:0007669"/>
    <property type="project" value="InterPro"/>
</dbReference>
<dbReference type="Proteomes" id="UP000030653">
    <property type="component" value="Unassembled WGS sequence"/>
</dbReference>
<evidence type="ECO:0000256" key="1">
    <source>
        <dbReference type="ARBA" id="ARBA00001917"/>
    </source>
</evidence>
<dbReference type="PANTHER" id="PTHR43303:SF4">
    <property type="entry name" value="NADPH DEHYDROGENASE C23G7.10C-RELATED"/>
    <property type="match status" value="1"/>
</dbReference>
<comment type="cofactor">
    <cofactor evidence="1">
        <name>FMN</name>
        <dbReference type="ChEBI" id="CHEBI:58210"/>
    </cofactor>
</comment>